<feature type="region of interest" description="Disordered" evidence="1">
    <location>
        <begin position="136"/>
        <end position="173"/>
    </location>
</feature>
<dbReference type="EMBL" id="CAMPGE010025662">
    <property type="protein sequence ID" value="CAI2383399.1"/>
    <property type="molecule type" value="Genomic_DNA"/>
</dbReference>
<dbReference type="AlphaFoldDB" id="A0AAD1Y2J6"/>
<organism evidence="2 3">
    <name type="scientific">Euplotes crassus</name>
    <dbReference type="NCBI Taxonomy" id="5936"/>
    <lineage>
        <taxon>Eukaryota</taxon>
        <taxon>Sar</taxon>
        <taxon>Alveolata</taxon>
        <taxon>Ciliophora</taxon>
        <taxon>Intramacronucleata</taxon>
        <taxon>Spirotrichea</taxon>
        <taxon>Hypotrichia</taxon>
        <taxon>Euplotida</taxon>
        <taxon>Euplotidae</taxon>
        <taxon>Moneuplotes</taxon>
    </lineage>
</organism>
<dbReference type="Proteomes" id="UP001295684">
    <property type="component" value="Unassembled WGS sequence"/>
</dbReference>
<accession>A0AAD1Y2J6</accession>
<evidence type="ECO:0000313" key="2">
    <source>
        <dbReference type="EMBL" id="CAI2383399.1"/>
    </source>
</evidence>
<protein>
    <submittedName>
        <fullName evidence="2">Uncharacterized protein</fullName>
    </submittedName>
</protein>
<name>A0AAD1Y2J6_EUPCR</name>
<feature type="region of interest" description="Disordered" evidence="1">
    <location>
        <begin position="1"/>
        <end position="24"/>
    </location>
</feature>
<feature type="compositionally biased region" description="Low complexity" evidence="1">
    <location>
        <begin position="137"/>
        <end position="147"/>
    </location>
</feature>
<comment type="caution">
    <text evidence="2">The sequence shown here is derived from an EMBL/GenBank/DDBJ whole genome shotgun (WGS) entry which is preliminary data.</text>
</comment>
<keyword evidence="3" id="KW-1185">Reference proteome</keyword>
<evidence type="ECO:0000313" key="3">
    <source>
        <dbReference type="Proteomes" id="UP001295684"/>
    </source>
</evidence>
<feature type="compositionally biased region" description="Basic and acidic residues" evidence="1">
    <location>
        <begin position="153"/>
        <end position="171"/>
    </location>
</feature>
<evidence type="ECO:0000256" key="1">
    <source>
        <dbReference type="SAM" id="MobiDB-lite"/>
    </source>
</evidence>
<reference evidence="2" key="1">
    <citation type="submission" date="2023-07" db="EMBL/GenBank/DDBJ databases">
        <authorList>
            <consortium name="AG Swart"/>
            <person name="Singh M."/>
            <person name="Singh A."/>
            <person name="Seah K."/>
            <person name="Emmerich C."/>
        </authorList>
    </citation>
    <scope>NUCLEOTIDE SEQUENCE</scope>
    <source>
        <strain evidence="2">DP1</strain>
    </source>
</reference>
<proteinExistence type="predicted"/>
<gene>
    <name evidence="2" type="ORF">ECRASSUSDP1_LOCUS24898</name>
</gene>
<sequence>MKAHSTYNITVNGISHPNSKENSNTQISQGLFLESSKIERALQNAISNQGISQNYEELLEIYAKKYCLHDFCSCPTFSDGISKHNLSNNKSLEFEIKENHHTLQANEGVNSKNLANASPKTSDFSRYYFNKNFTPPSTQSSELASSSTRRGKFKESSGLKAKNKTEKRLERSYTNTNSRKDVVYKAILRFMKRRFEENFRTSQLSSPCYSGKTTNSAREVMKYLSQSGEAAEDKLAHIFISIIDPRREHKRYGSSCESFRKEFNSCLSRFNFKHLLECTKNKYFSSLFLNFWTNQTSWEDFVNSINQKREEPISTEAYKHYLDKLIVKCQEVLSEDP</sequence>